<comment type="caution">
    <text evidence="7">The sequence shown here is derived from an EMBL/GenBank/DDBJ whole genome shotgun (WGS) entry which is preliminary data.</text>
</comment>
<evidence type="ECO:0000256" key="5">
    <source>
        <dbReference type="SAM" id="MobiDB-lite"/>
    </source>
</evidence>
<accession>A0ABR3Q4F0</accession>
<evidence type="ECO:0000256" key="2">
    <source>
        <dbReference type="ARBA" id="ARBA00022801"/>
    </source>
</evidence>
<dbReference type="PANTHER" id="PTHR46243">
    <property type="entry name" value="BIS(5'-ADENOSYL)-TRIPHOSPHATASE"/>
    <property type="match status" value="1"/>
</dbReference>
<dbReference type="PROSITE" id="PS00892">
    <property type="entry name" value="HIT_1"/>
    <property type="match status" value="1"/>
</dbReference>
<dbReference type="InterPro" id="IPR019808">
    <property type="entry name" value="Histidine_triad_CS"/>
</dbReference>
<evidence type="ECO:0000313" key="8">
    <source>
        <dbReference type="Proteomes" id="UP001565368"/>
    </source>
</evidence>
<evidence type="ECO:0000259" key="6">
    <source>
        <dbReference type="PROSITE" id="PS51084"/>
    </source>
</evidence>
<dbReference type="InterPro" id="IPR011146">
    <property type="entry name" value="HIT-like"/>
</dbReference>
<dbReference type="RefSeq" id="XP_069209464.1">
    <property type="nucleotide sequence ID" value="XM_069352046.1"/>
</dbReference>
<dbReference type="GeneID" id="95984546"/>
<evidence type="ECO:0000256" key="3">
    <source>
        <dbReference type="PROSITE-ProRule" id="PRU00464"/>
    </source>
</evidence>
<keyword evidence="8" id="KW-1185">Reference proteome</keyword>
<dbReference type="Proteomes" id="UP001565368">
    <property type="component" value="Unassembled WGS sequence"/>
</dbReference>
<comment type="catalytic activity">
    <reaction evidence="4">
        <text>P(1),P(3)-bis(5'-adenosyl) triphosphate + H2O = AMP + ADP + 2 H(+)</text>
        <dbReference type="Rhea" id="RHEA:13893"/>
        <dbReference type="ChEBI" id="CHEBI:15377"/>
        <dbReference type="ChEBI" id="CHEBI:15378"/>
        <dbReference type="ChEBI" id="CHEBI:58529"/>
        <dbReference type="ChEBI" id="CHEBI:456215"/>
        <dbReference type="ChEBI" id="CHEBI:456216"/>
        <dbReference type="EC" id="3.6.1.29"/>
    </reaction>
</comment>
<dbReference type="Gene3D" id="3.30.428.10">
    <property type="entry name" value="HIT-like"/>
    <property type="match status" value="1"/>
</dbReference>
<keyword evidence="1 4" id="KW-0547">Nucleotide-binding</keyword>
<reference evidence="7 8" key="1">
    <citation type="submission" date="2023-08" db="EMBL/GenBank/DDBJ databases">
        <title>Annotated Genome Sequence of Vanrija albida AlHP1.</title>
        <authorList>
            <person name="Herzog R."/>
        </authorList>
    </citation>
    <scope>NUCLEOTIDE SEQUENCE [LARGE SCALE GENOMIC DNA]</scope>
    <source>
        <strain evidence="7 8">AlHP1</strain>
    </source>
</reference>
<feature type="compositionally biased region" description="Basic and acidic residues" evidence="5">
    <location>
        <begin position="165"/>
        <end position="174"/>
    </location>
</feature>
<dbReference type="EC" id="3.6.1.29" evidence="4"/>
<dbReference type="InterPro" id="IPR051884">
    <property type="entry name" value="Bis(5'-adenosyl)-TPase_reg"/>
</dbReference>
<dbReference type="InterPro" id="IPR039383">
    <property type="entry name" value="FHIT"/>
</dbReference>
<feature type="domain" description="HIT" evidence="6">
    <location>
        <begin position="5"/>
        <end position="112"/>
    </location>
</feature>
<dbReference type="InterPro" id="IPR036265">
    <property type="entry name" value="HIT-like_sf"/>
</dbReference>
<gene>
    <name evidence="7" type="primary">HNT2</name>
    <name evidence="7" type="ORF">Q8F55_003503</name>
</gene>
<evidence type="ECO:0000256" key="4">
    <source>
        <dbReference type="RuleBase" id="RU366076"/>
    </source>
</evidence>
<proteinExistence type="predicted"/>
<protein>
    <recommendedName>
        <fullName evidence="4">Bis(5'-adenosyl)-triphosphatase</fullName>
        <ecNumber evidence="4">3.6.1.29</ecNumber>
    </recommendedName>
</protein>
<comment type="cofactor">
    <cofactor evidence="4">
        <name>Mn(2+)</name>
        <dbReference type="ChEBI" id="CHEBI:29035"/>
    </cofactor>
</comment>
<dbReference type="SUPFAM" id="SSF54197">
    <property type="entry name" value="HIT-like"/>
    <property type="match status" value="1"/>
</dbReference>
<dbReference type="GO" id="GO:0047710">
    <property type="term" value="F:bis(5'-adenosyl)-triphosphatase activity"/>
    <property type="evidence" value="ECO:0007669"/>
    <property type="project" value="UniProtKB-EC"/>
</dbReference>
<organism evidence="7 8">
    <name type="scientific">Vanrija albida</name>
    <dbReference type="NCBI Taxonomy" id="181172"/>
    <lineage>
        <taxon>Eukaryota</taxon>
        <taxon>Fungi</taxon>
        <taxon>Dikarya</taxon>
        <taxon>Basidiomycota</taxon>
        <taxon>Agaricomycotina</taxon>
        <taxon>Tremellomycetes</taxon>
        <taxon>Trichosporonales</taxon>
        <taxon>Trichosporonaceae</taxon>
        <taxon>Vanrija</taxon>
    </lineage>
</organism>
<keyword evidence="2 4" id="KW-0378">Hydrolase</keyword>
<dbReference type="CDD" id="cd01275">
    <property type="entry name" value="FHIT"/>
    <property type="match status" value="1"/>
</dbReference>
<dbReference type="EMBL" id="JBBXJM010000003">
    <property type="protein sequence ID" value="KAL1409520.1"/>
    <property type="molecule type" value="Genomic_DNA"/>
</dbReference>
<dbReference type="PANTHER" id="PTHR46243:SF1">
    <property type="entry name" value="BIS(5'-ADENOSYL)-TRIPHOSPHATASE"/>
    <property type="match status" value="1"/>
</dbReference>
<feature type="region of interest" description="Disordered" evidence="5">
    <location>
        <begin position="132"/>
        <end position="177"/>
    </location>
</feature>
<sequence length="204" mass="22002">MGSAARYLFSVFDISRQIFFETPLSLGIVNLKPLRPGHVLIISKRVVPRLSDLEPREVSDLFQTVQRVGRVLETAYKAEALNVALQDGVAAGQSVPHVHVHIIPRLRTDFGGKDTDKIYPLLERSEAALGDDLVAGPGDASATPKAPFRESSTHDDIGGWDVPPDEERKPRSADEMEAEAQWLAGLLADAGVRSSSAGEPGQAA</sequence>
<feature type="short sequence motif" description="Histidine triad motif" evidence="3">
    <location>
        <begin position="97"/>
        <end position="101"/>
    </location>
</feature>
<dbReference type="PROSITE" id="PS51084">
    <property type="entry name" value="HIT_2"/>
    <property type="match status" value="1"/>
</dbReference>
<dbReference type="Pfam" id="PF01230">
    <property type="entry name" value="HIT"/>
    <property type="match status" value="1"/>
</dbReference>
<evidence type="ECO:0000256" key="1">
    <source>
        <dbReference type="ARBA" id="ARBA00022741"/>
    </source>
</evidence>
<evidence type="ECO:0000313" key="7">
    <source>
        <dbReference type="EMBL" id="KAL1409520.1"/>
    </source>
</evidence>
<feature type="compositionally biased region" description="Basic and acidic residues" evidence="5">
    <location>
        <begin position="147"/>
        <end position="157"/>
    </location>
</feature>
<name>A0ABR3Q4F0_9TREE</name>